<organism evidence="1 2">
    <name type="scientific">Reticulibacter mediterranei</name>
    <dbReference type="NCBI Taxonomy" id="2778369"/>
    <lineage>
        <taxon>Bacteria</taxon>
        <taxon>Bacillati</taxon>
        <taxon>Chloroflexota</taxon>
        <taxon>Ktedonobacteria</taxon>
        <taxon>Ktedonobacterales</taxon>
        <taxon>Reticulibacteraceae</taxon>
        <taxon>Reticulibacter</taxon>
    </lineage>
</organism>
<dbReference type="Proteomes" id="UP000597444">
    <property type="component" value="Unassembled WGS sequence"/>
</dbReference>
<gene>
    <name evidence="1" type="ORF">KSF_066960</name>
</gene>
<dbReference type="RefSeq" id="WP_220207254.1">
    <property type="nucleotide sequence ID" value="NZ_BNJK01000001.1"/>
</dbReference>
<comment type="caution">
    <text evidence="1">The sequence shown here is derived from an EMBL/GenBank/DDBJ whole genome shotgun (WGS) entry which is preliminary data.</text>
</comment>
<protein>
    <submittedName>
        <fullName evidence="1">Uncharacterized protein</fullName>
    </submittedName>
</protein>
<sequence length="74" mass="8506">MITKAPTKKWTTIQTFIGNGAKKTETFIVGDHWRFSWKYQGVGGIDARLYISVYKSDGSMLDLPRCFNFLQGKR</sequence>
<evidence type="ECO:0000313" key="1">
    <source>
        <dbReference type="EMBL" id="GHO96648.1"/>
    </source>
</evidence>
<dbReference type="AlphaFoldDB" id="A0A8J3IMD7"/>
<accession>A0A8J3IMD7</accession>
<dbReference type="EMBL" id="BNJK01000001">
    <property type="protein sequence ID" value="GHO96648.1"/>
    <property type="molecule type" value="Genomic_DNA"/>
</dbReference>
<name>A0A8J3IMD7_9CHLR</name>
<evidence type="ECO:0000313" key="2">
    <source>
        <dbReference type="Proteomes" id="UP000597444"/>
    </source>
</evidence>
<proteinExistence type="predicted"/>
<keyword evidence="2" id="KW-1185">Reference proteome</keyword>
<reference evidence="1" key="1">
    <citation type="submission" date="2020-10" db="EMBL/GenBank/DDBJ databases">
        <title>Taxonomic study of unclassified bacteria belonging to the class Ktedonobacteria.</title>
        <authorList>
            <person name="Yabe S."/>
            <person name="Wang C.M."/>
            <person name="Zheng Y."/>
            <person name="Sakai Y."/>
            <person name="Cavaletti L."/>
            <person name="Monciardini P."/>
            <person name="Donadio S."/>
        </authorList>
    </citation>
    <scope>NUCLEOTIDE SEQUENCE</scope>
    <source>
        <strain evidence="1">ID150040</strain>
    </source>
</reference>